<dbReference type="Proteomes" id="UP000316612">
    <property type="component" value="Unassembled WGS sequence"/>
</dbReference>
<dbReference type="OrthoDB" id="4902096at2"/>
<feature type="domain" description="Xylose isomerase-like TIM barrel" evidence="3">
    <location>
        <begin position="45"/>
        <end position="262"/>
    </location>
</feature>
<dbReference type="InterPro" id="IPR013022">
    <property type="entry name" value="Xyl_isomerase-like_TIM-brl"/>
</dbReference>
<dbReference type="InterPro" id="IPR036237">
    <property type="entry name" value="Xyl_isomerase-like_sf"/>
</dbReference>
<evidence type="ECO:0000259" key="3">
    <source>
        <dbReference type="Pfam" id="PF01261"/>
    </source>
</evidence>
<proteinExistence type="predicted"/>
<feature type="region of interest" description="Disordered" evidence="2">
    <location>
        <begin position="1"/>
        <end position="20"/>
    </location>
</feature>
<dbReference type="InterPro" id="IPR050312">
    <property type="entry name" value="IolE/XylAMocC-like"/>
</dbReference>
<dbReference type="EMBL" id="BJNY01000007">
    <property type="protein sequence ID" value="GED05920.1"/>
    <property type="molecule type" value="Genomic_DNA"/>
</dbReference>
<sequence>MTQITHGGIDSSPVPEPTSKAQNFRIGAQFTRFPTLANEGLLESLQAALHAGFSAITLNSLPLETQNSSEQQLREAIDQLLEADVELTLGLGSAGPADAPLALRTETAKMLELGIDLGCRDFFLYTRSVRDASHQQQLRQILHSLQSLASIAAQSGARINLKTHEDLASNEVAALVEQLDPAVFSIGLDVANLVVRGEDPLAVAEKLSNRIGSTHLEDLVLFPISSGYRRRLRPIGEGVLDYHRLITVLWEAGVRTFTLEQHQGRFDTEVSNPSWFASEPHIDPVQLGALAGYSWKTSQLVRSGSIADLAHWDENPSAETKLSQLQSSAAQLAKILDDVSTRNGSLEES</sequence>
<reference evidence="4 5" key="1">
    <citation type="submission" date="2019-06" db="EMBL/GenBank/DDBJ databases">
        <title>Whole genome shotgun sequence of Glutamicibacter uratoxydans NBRC 15515.</title>
        <authorList>
            <person name="Hosoyama A."/>
            <person name="Uohara A."/>
            <person name="Ohji S."/>
            <person name="Ichikawa N."/>
        </authorList>
    </citation>
    <scope>NUCLEOTIDE SEQUENCE [LARGE SCALE GENOMIC DNA]</scope>
    <source>
        <strain evidence="4 5">NBRC 15515</strain>
    </source>
</reference>
<dbReference type="Pfam" id="PF01261">
    <property type="entry name" value="AP_endonuc_2"/>
    <property type="match status" value="1"/>
</dbReference>
<dbReference type="RefSeq" id="WP_141363442.1">
    <property type="nucleotide sequence ID" value="NZ_BAAAJL010000003.1"/>
</dbReference>
<evidence type="ECO:0000313" key="5">
    <source>
        <dbReference type="Proteomes" id="UP000316612"/>
    </source>
</evidence>
<protein>
    <recommendedName>
        <fullName evidence="3">Xylose isomerase-like TIM barrel domain-containing protein</fullName>
    </recommendedName>
</protein>
<dbReference type="AlphaFoldDB" id="A0A4Y4DQX1"/>
<dbReference type="PANTHER" id="PTHR12110:SF41">
    <property type="entry name" value="INOSOSE DEHYDRATASE"/>
    <property type="match status" value="1"/>
</dbReference>
<gene>
    <name evidence="4" type="ORF">AUR04nite_14520</name>
</gene>
<dbReference type="Gene3D" id="3.20.20.150">
    <property type="entry name" value="Divalent-metal-dependent TIM barrel enzymes"/>
    <property type="match status" value="1"/>
</dbReference>
<evidence type="ECO:0000256" key="1">
    <source>
        <dbReference type="ARBA" id="ARBA00023277"/>
    </source>
</evidence>
<dbReference type="PANTHER" id="PTHR12110">
    <property type="entry name" value="HYDROXYPYRUVATE ISOMERASE"/>
    <property type="match status" value="1"/>
</dbReference>
<dbReference type="SUPFAM" id="SSF51658">
    <property type="entry name" value="Xylose isomerase-like"/>
    <property type="match status" value="1"/>
</dbReference>
<keyword evidence="1" id="KW-0119">Carbohydrate metabolism</keyword>
<accession>A0A4Y4DQX1</accession>
<name>A0A4Y4DQX1_GLUUR</name>
<organism evidence="4 5">
    <name type="scientific">Glutamicibacter uratoxydans</name>
    <name type="common">Arthrobacter uratoxydans</name>
    <dbReference type="NCBI Taxonomy" id="43667"/>
    <lineage>
        <taxon>Bacteria</taxon>
        <taxon>Bacillati</taxon>
        <taxon>Actinomycetota</taxon>
        <taxon>Actinomycetes</taxon>
        <taxon>Micrococcales</taxon>
        <taxon>Micrococcaceae</taxon>
        <taxon>Glutamicibacter</taxon>
    </lineage>
</organism>
<keyword evidence="5" id="KW-1185">Reference proteome</keyword>
<evidence type="ECO:0000256" key="2">
    <source>
        <dbReference type="SAM" id="MobiDB-lite"/>
    </source>
</evidence>
<evidence type="ECO:0000313" key="4">
    <source>
        <dbReference type="EMBL" id="GED05920.1"/>
    </source>
</evidence>
<comment type="caution">
    <text evidence="4">The sequence shown here is derived from an EMBL/GenBank/DDBJ whole genome shotgun (WGS) entry which is preliminary data.</text>
</comment>